<evidence type="ECO:0000313" key="2">
    <source>
        <dbReference type="EMBL" id="GFR43578.1"/>
    </source>
</evidence>
<sequence length="129" mass="13580">GDEDDDEDEEEEGGDEEGLDLQRMAADAEWEASSLLDMPPEVLLRAAEAAEAEAREGHWATPEDEAALSRIIAKCRALLSLQALSIQAASHHPGGQEAADMQVAEAMAAIRRAEAEASGAALRAAVMGV</sequence>
<evidence type="ECO:0000313" key="3">
    <source>
        <dbReference type="Proteomes" id="UP001054857"/>
    </source>
</evidence>
<accession>A0AAD3HK28</accession>
<proteinExistence type="predicted"/>
<protein>
    <submittedName>
        <fullName evidence="2">Uncharacterized protein</fullName>
    </submittedName>
</protein>
<evidence type="ECO:0000256" key="1">
    <source>
        <dbReference type="SAM" id="MobiDB-lite"/>
    </source>
</evidence>
<feature type="non-terminal residue" evidence="2">
    <location>
        <position position="129"/>
    </location>
</feature>
<feature type="region of interest" description="Disordered" evidence="1">
    <location>
        <begin position="1"/>
        <end position="22"/>
    </location>
</feature>
<feature type="compositionally biased region" description="Acidic residues" evidence="1">
    <location>
        <begin position="1"/>
        <end position="19"/>
    </location>
</feature>
<dbReference type="EMBL" id="BMAR01000006">
    <property type="protein sequence ID" value="GFR43578.1"/>
    <property type="molecule type" value="Genomic_DNA"/>
</dbReference>
<keyword evidence="3" id="KW-1185">Reference proteome</keyword>
<name>A0AAD3HK28_9CHLO</name>
<gene>
    <name evidence="2" type="ORF">Agub_g4674</name>
</gene>
<dbReference type="AlphaFoldDB" id="A0AAD3HK28"/>
<organism evidence="2 3">
    <name type="scientific">Astrephomene gubernaculifera</name>
    <dbReference type="NCBI Taxonomy" id="47775"/>
    <lineage>
        <taxon>Eukaryota</taxon>
        <taxon>Viridiplantae</taxon>
        <taxon>Chlorophyta</taxon>
        <taxon>core chlorophytes</taxon>
        <taxon>Chlorophyceae</taxon>
        <taxon>CS clade</taxon>
        <taxon>Chlamydomonadales</taxon>
        <taxon>Astrephomenaceae</taxon>
        <taxon>Astrephomene</taxon>
    </lineage>
</organism>
<feature type="non-terminal residue" evidence="2">
    <location>
        <position position="1"/>
    </location>
</feature>
<comment type="caution">
    <text evidence="2">The sequence shown here is derived from an EMBL/GenBank/DDBJ whole genome shotgun (WGS) entry which is preliminary data.</text>
</comment>
<dbReference type="Proteomes" id="UP001054857">
    <property type="component" value="Unassembled WGS sequence"/>
</dbReference>
<reference evidence="2 3" key="1">
    <citation type="journal article" date="2021" name="Sci. Rep.">
        <title>Genome sequencing of the multicellular alga Astrephomene provides insights into convergent evolution of germ-soma differentiation.</title>
        <authorList>
            <person name="Yamashita S."/>
            <person name="Yamamoto K."/>
            <person name="Matsuzaki R."/>
            <person name="Suzuki S."/>
            <person name="Yamaguchi H."/>
            <person name="Hirooka S."/>
            <person name="Minakuchi Y."/>
            <person name="Miyagishima S."/>
            <person name="Kawachi M."/>
            <person name="Toyoda A."/>
            <person name="Nozaki H."/>
        </authorList>
    </citation>
    <scope>NUCLEOTIDE SEQUENCE [LARGE SCALE GENOMIC DNA]</scope>
    <source>
        <strain evidence="2 3">NIES-4017</strain>
    </source>
</reference>